<dbReference type="Pfam" id="PF00326">
    <property type="entry name" value="Peptidase_S9"/>
    <property type="match status" value="1"/>
</dbReference>
<dbReference type="Gene3D" id="3.40.50.1820">
    <property type="entry name" value="alpha/beta hydrolase"/>
    <property type="match status" value="1"/>
</dbReference>
<dbReference type="PANTHER" id="PTHR11757:SF19">
    <property type="entry name" value="PROLYL ENDOPEPTIDASE-LIKE"/>
    <property type="match status" value="1"/>
</dbReference>
<evidence type="ECO:0000256" key="2">
    <source>
        <dbReference type="ARBA" id="ARBA00045448"/>
    </source>
</evidence>
<dbReference type="EC" id="3.4.21.-" evidence="3"/>
<evidence type="ECO:0000259" key="4">
    <source>
        <dbReference type="Pfam" id="PF00326"/>
    </source>
</evidence>
<evidence type="ECO:0000256" key="1">
    <source>
        <dbReference type="ARBA" id="ARBA00005228"/>
    </source>
</evidence>
<dbReference type="AlphaFoldDB" id="A0AAV9IA45"/>
<dbReference type="InterPro" id="IPR029058">
    <property type="entry name" value="AB_hydrolase_fold"/>
</dbReference>
<comment type="similarity">
    <text evidence="1 3">Belongs to the peptidase S9A family.</text>
</comment>
<comment type="function">
    <text evidence="2">Serine peptidase whose precise substrate specificity remains unclear. Does not cleave peptides after a arginine or lysine residue. Regulates trans-Golgi network morphology and sorting by regulating the membrane binding of the AP-1 complex. May play a role in the regulation of synaptic vesicle exocytosis.</text>
</comment>
<reference evidence="5 6" key="1">
    <citation type="submission" date="2022-07" db="EMBL/GenBank/DDBJ databases">
        <title>Genome-wide signatures of adaptation to extreme environments.</title>
        <authorList>
            <person name="Cho C.H."/>
            <person name="Yoon H.S."/>
        </authorList>
    </citation>
    <scope>NUCLEOTIDE SEQUENCE [LARGE SCALE GENOMIC DNA]</scope>
    <source>
        <strain evidence="5 6">108.79 E11</strain>
    </source>
</reference>
<dbReference type="SUPFAM" id="SSF50993">
    <property type="entry name" value="Peptidase/esterase 'gauge' domain"/>
    <property type="match status" value="1"/>
</dbReference>
<organism evidence="5 6">
    <name type="scientific">Galdieria yellowstonensis</name>
    <dbReference type="NCBI Taxonomy" id="3028027"/>
    <lineage>
        <taxon>Eukaryota</taxon>
        <taxon>Rhodophyta</taxon>
        <taxon>Bangiophyceae</taxon>
        <taxon>Galdieriales</taxon>
        <taxon>Galdieriaceae</taxon>
        <taxon>Galdieria</taxon>
    </lineage>
</organism>
<dbReference type="GO" id="GO:0005794">
    <property type="term" value="C:Golgi apparatus"/>
    <property type="evidence" value="ECO:0007669"/>
    <property type="project" value="TreeGrafter"/>
</dbReference>
<sequence length="798" mass="92374">MIRNHTRVLQKFWTPSAGLFRQPKIEQVKFMTCFTTTADPHLGEPAQRTKKNTVSLQWLQNDTLSKTATFQKKQNERTMLMLNTCGKNINRIASKVNLRLQLFWFQEECLFYRNSLYEYRYDTGQSSPNVVIEPVDHSNDCQRATRKILSESLSSFAQQNPELLPEVLCPSPRNDILGIIWRNEKNDSQTCTLFDVMKENAPDWGDRLLSPVQTYAAIRSMAWLNSGNAFALVVEDEEGVQSLIMTYRVDASLTWKQYIVAEVKQEYGCMDLHTSHDSKYVIVHIQTLHGSEILLLHDKLERKHLADKLKPIRIEGVNHVTHGGNFFYWIHRSSYDKPQFVYILKELGNLSNCIQLGLPLQDSFLVDLYVTNDYVVVLCRQQTYLYLFKTKCSEIPFHKLMDSGTRRDLVYHPRWESITLPFKADSASFCRQSDSWSYAYNKLLVHCASPTVPVQLYCVDLVTGNMHTVSFRQNQQRPSLNACSISSLEWHRLWASQEFGIVDNNERQTDTNSVPYTIVHKKGLRRNGRNPVLFESYGCYGDILDTQLSPNLMLLLERGWILCFAHIRGGGELGSKWHLAGTQNGKHLSKDDILAVVRSLIDHQLSKPGKIFARTFSAGSIPLLHAIYEHPEIFGGVSLYSPFCCLQDSVGPQGSVQDSYLDRVEFGDSWSAICPWRRFNARFLQIRRSLFPWKVPITDRALVQIQEDYRWFLRLPDILFQVKKGDKCVPPWMAYKFVYGYEFTRLCMHLSRGKEDPMHHRSMTVYTWKDAGKHHSPFPTLASAMELAFWRNCLRRPR</sequence>
<dbReference type="InterPro" id="IPR051543">
    <property type="entry name" value="Serine_Peptidase_S9A"/>
</dbReference>
<dbReference type="SUPFAM" id="SSF53474">
    <property type="entry name" value="alpha/beta-Hydrolases"/>
    <property type="match status" value="1"/>
</dbReference>
<dbReference type="EMBL" id="JANCYU010000022">
    <property type="protein sequence ID" value="KAK4524270.1"/>
    <property type="molecule type" value="Genomic_DNA"/>
</dbReference>
<dbReference type="GO" id="GO:0004252">
    <property type="term" value="F:serine-type endopeptidase activity"/>
    <property type="evidence" value="ECO:0007669"/>
    <property type="project" value="UniProtKB-UniRule"/>
</dbReference>
<dbReference type="GO" id="GO:0006508">
    <property type="term" value="P:proteolysis"/>
    <property type="evidence" value="ECO:0007669"/>
    <property type="project" value="UniProtKB-KW"/>
</dbReference>
<keyword evidence="6" id="KW-1185">Reference proteome</keyword>
<dbReference type="Proteomes" id="UP001300502">
    <property type="component" value="Unassembled WGS sequence"/>
</dbReference>
<proteinExistence type="inferred from homology"/>
<accession>A0AAV9IA45</accession>
<dbReference type="PRINTS" id="PR00862">
    <property type="entry name" value="PROLIGOPTASE"/>
</dbReference>
<dbReference type="InterPro" id="IPR001375">
    <property type="entry name" value="Peptidase_S9_cat"/>
</dbReference>
<protein>
    <recommendedName>
        <fullName evidence="3">Prolyl endopeptidase</fullName>
        <ecNumber evidence="3">3.4.21.-</ecNumber>
    </recommendedName>
</protein>
<keyword evidence="3" id="KW-0378">Hydrolase</keyword>
<feature type="domain" description="Peptidase S9 prolyl oligopeptidase catalytic" evidence="4">
    <location>
        <begin position="548"/>
        <end position="643"/>
    </location>
</feature>
<keyword evidence="3" id="KW-0720">Serine protease</keyword>
<evidence type="ECO:0000313" key="6">
    <source>
        <dbReference type="Proteomes" id="UP001300502"/>
    </source>
</evidence>
<dbReference type="PANTHER" id="PTHR11757">
    <property type="entry name" value="PROTEASE FAMILY S9A OLIGOPEPTIDASE"/>
    <property type="match status" value="1"/>
</dbReference>
<gene>
    <name evidence="5" type="ORF">GAYE_SCF02G2169</name>
</gene>
<dbReference type="Gene3D" id="2.130.10.120">
    <property type="entry name" value="Prolyl oligopeptidase, N-terminal domain"/>
    <property type="match status" value="1"/>
</dbReference>
<dbReference type="InterPro" id="IPR002470">
    <property type="entry name" value="Peptidase_S9A"/>
</dbReference>
<comment type="caution">
    <text evidence="5">The sequence shown here is derived from an EMBL/GenBank/DDBJ whole genome shotgun (WGS) entry which is preliminary data.</text>
</comment>
<keyword evidence="3" id="KW-0645">Protease</keyword>
<evidence type="ECO:0000256" key="3">
    <source>
        <dbReference type="RuleBase" id="RU368024"/>
    </source>
</evidence>
<evidence type="ECO:0000313" key="5">
    <source>
        <dbReference type="EMBL" id="KAK4524270.1"/>
    </source>
</evidence>
<name>A0AAV9IA45_9RHOD</name>
<dbReference type="GO" id="GO:0005856">
    <property type="term" value="C:cytoskeleton"/>
    <property type="evidence" value="ECO:0007669"/>
    <property type="project" value="TreeGrafter"/>
</dbReference>